<dbReference type="PROSITE" id="PS50089">
    <property type="entry name" value="ZF_RING_2"/>
    <property type="match status" value="1"/>
</dbReference>
<dbReference type="GO" id="GO:0008270">
    <property type="term" value="F:zinc ion binding"/>
    <property type="evidence" value="ECO:0007669"/>
    <property type="project" value="UniProtKB-KW"/>
</dbReference>
<dbReference type="InterPro" id="IPR001841">
    <property type="entry name" value="Znf_RING"/>
</dbReference>
<keyword evidence="1" id="KW-0479">Metal-binding</keyword>
<gene>
    <name evidence="6" type="ORF">INT47_001105</name>
</gene>
<organism evidence="6 7">
    <name type="scientific">Mucor saturninus</name>
    <dbReference type="NCBI Taxonomy" id="64648"/>
    <lineage>
        <taxon>Eukaryota</taxon>
        <taxon>Fungi</taxon>
        <taxon>Fungi incertae sedis</taxon>
        <taxon>Mucoromycota</taxon>
        <taxon>Mucoromycotina</taxon>
        <taxon>Mucoromycetes</taxon>
        <taxon>Mucorales</taxon>
        <taxon>Mucorineae</taxon>
        <taxon>Mucoraceae</taxon>
        <taxon>Mucor</taxon>
    </lineage>
</organism>
<dbReference type="SMART" id="SM00184">
    <property type="entry name" value="RING"/>
    <property type="match status" value="1"/>
</dbReference>
<proteinExistence type="predicted"/>
<dbReference type="GO" id="GO:0016567">
    <property type="term" value="P:protein ubiquitination"/>
    <property type="evidence" value="ECO:0007669"/>
    <property type="project" value="TreeGrafter"/>
</dbReference>
<protein>
    <recommendedName>
        <fullName evidence="5">RING-type domain-containing protein</fullName>
    </recommendedName>
</protein>
<dbReference type="Pfam" id="PF13639">
    <property type="entry name" value="zf-RING_2"/>
    <property type="match status" value="1"/>
</dbReference>
<feature type="domain" description="RING-type" evidence="5">
    <location>
        <begin position="138"/>
        <end position="180"/>
    </location>
</feature>
<keyword evidence="2 4" id="KW-0863">Zinc-finger</keyword>
<accession>A0A8H7RMH8</accession>
<dbReference type="CDD" id="cd16454">
    <property type="entry name" value="RING-H2_PA-TM-RING"/>
    <property type="match status" value="1"/>
</dbReference>
<keyword evidence="3" id="KW-0862">Zinc</keyword>
<name>A0A8H7RMH8_9FUNG</name>
<dbReference type="PANTHER" id="PTHR15710">
    <property type="entry name" value="E3 UBIQUITIN-PROTEIN LIGASE PRAJA"/>
    <property type="match status" value="1"/>
</dbReference>
<comment type="caution">
    <text evidence="6">The sequence shown here is derived from an EMBL/GenBank/DDBJ whole genome shotgun (WGS) entry which is preliminary data.</text>
</comment>
<dbReference type="InterPro" id="IPR013083">
    <property type="entry name" value="Znf_RING/FYVE/PHD"/>
</dbReference>
<dbReference type="OrthoDB" id="8062037at2759"/>
<dbReference type="Gene3D" id="3.30.40.10">
    <property type="entry name" value="Zinc/RING finger domain, C3HC4 (zinc finger)"/>
    <property type="match status" value="1"/>
</dbReference>
<dbReference type="GO" id="GO:0005737">
    <property type="term" value="C:cytoplasm"/>
    <property type="evidence" value="ECO:0007669"/>
    <property type="project" value="TreeGrafter"/>
</dbReference>
<dbReference type="PANTHER" id="PTHR15710:SF217">
    <property type="entry name" value="E3 UBIQUITIN-PROTEIN LIGASE RDUF2"/>
    <property type="match status" value="1"/>
</dbReference>
<evidence type="ECO:0000256" key="2">
    <source>
        <dbReference type="ARBA" id="ARBA00022771"/>
    </source>
</evidence>
<dbReference type="SUPFAM" id="SSF57850">
    <property type="entry name" value="RING/U-box"/>
    <property type="match status" value="1"/>
</dbReference>
<keyword evidence="7" id="KW-1185">Reference proteome</keyword>
<reference evidence="6" key="1">
    <citation type="submission" date="2020-12" db="EMBL/GenBank/DDBJ databases">
        <title>Metabolic potential, ecology and presence of endohyphal bacteria is reflected in genomic diversity of Mucoromycotina.</title>
        <authorList>
            <person name="Muszewska A."/>
            <person name="Okrasinska A."/>
            <person name="Steczkiewicz K."/>
            <person name="Drgas O."/>
            <person name="Orlowska M."/>
            <person name="Perlinska-Lenart U."/>
            <person name="Aleksandrzak-Piekarczyk T."/>
            <person name="Szatraj K."/>
            <person name="Zielenkiewicz U."/>
            <person name="Pilsyk S."/>
            <person name="Malc E."/>
            <person name="Mieczkowski P."/>
            <person name="Kruszewska J.S."/>
            <person name="Biernat P."/>
            <person name="Pawlowska J."/>
        </authorList>
    </citation>
    <scope>NUCLEOTIDE SEQUENCE</scope>
    <source>
        <strain evidence="6">WA0000017839</strain>
    </source>
</reference>
<dbReference type="GO" id="GO:0061630">
    <property type="term" value="F:ubiquitin protein ligase activity"/>
    <property type="evidence" value="ECO:0007669"/>
    <property type="project" value="TreeGrafter"/>
</dbReference>
<evidence type="ECO:0000256" key="3">
    <source>
        <dbReference type="ARBA" id="ARBA00022833"/>
    </source>
</evidence>
<evidence type="ECO:0000256" key="1">
    <source>
        <dbReference type="ARBA" id="ARBA00022723"/>
    </source>
</evidence>
<dbReference type="AlphaFoldDB" id="A0A8H7RMH8"/>
<sequence length="203" mass="22962">MIIKGLSLFLSSSKVVCLVILFLFVGELGIDHSNKKKKTYDVDLDAFMNPASGSLFGQGSDTSSHVQQLIQTANFFGQFRQQMQTGEDVEQEQFLDNLVSQLLEESQSNAKGPPPASKRFMENLPIVKGDTLDSEESCIICKDNLRSSESTVTRMPCGHYFDRDCLLPWLELHHTCPMCRSEVETEHAVEEEEEEEQRGWMYG</sequence>
<dbReference type="Proteomes" id="UP000603453">
    <property type="component" value="Unassembled WGS sequence"/>
</dbReference>
<evidence type="ECO:0000256" key="4">
    <source>
        <dbReference type="PROSITE-ProRule" id="PRU00175"/>
    </source>
</evidence>
<dbReference type="EMBL" id="JAEPRD010000002">
    <property type="protein sequence ID" value="KAG2213836.1"/>
    <property type="molecule type" value="Genomic_DNA"/>
</dbReference>
<evidence type="ECO:0000313" key="6">
    <source>
        <dbReference type="EMBL" id="KAG2213836.1"/>
    </source>
</evidence>
<evidence type="ECO:0000313" key="7">
    <source>
        <dbReference type="Proteomes" id="UP000603453"/>
    </source>
</evidence>
<evidence type="ECO:0000259" key="5">
    <source>
        <dbReference type="PROSITE" id="PS50089"/>
    </source>
</evidence>